<dbReference type="Gene3D" id="1.10.357.10">
    <property type="entry name" value="Tetracycline Repressor, domain 2"/>
    <property type="match status" value="1"/>
</dbReference>
<gene>
    <name evidence="4" type="ORF">J2787_002986</name>
</gene>
<dbReference type="EMBL" id="JAVDQY010000003">
    <property type="protein sequence ID" value="MDR6527594.1"/>
    <property type="molecule type" value="Genomic_DNA"/>
</dbReference>
<dbReference type="InterPro" id="IPR050624">
    <property type="entry name" value="HTH-type_Tx_Regulator"/>
</dbReference>
<dbReference type="PANTHER" id="PTHR43479">
    <property type="entry name" value="ACREF/ENVCD OPERON REPRESSOR-RELATED"/>
    <property type="match status" value="1"/>
</dbReference>
<reference evidence="4" key="1">
    <citation type="submission" date="2023-07" db="EMBL/GenBank/DDBJ databases">
        <title>Sorghum-associated microbial communities from plants grown in Nebraska, USA.</title>
        <authorList>
            <person name="Schachtman D."/>
        </authorList>
    </citation>
    <scope>NUCLEOTIDE SEQUENCE</scope>
    <source>
        <strain evidence="4">DS2360</strain>
    </source>
</reference>
<keyword evidence="1 2" id="KW-0238">DNA-binding</keyword>
<organism evidence="4 5">
    <name type="scientific">Chryseobacterium rhizosphaerae</name>
    <dbReference type="NCBI Taxonomy" id="395937"/>
    <lineage>
        <taxon>Bacteria</taxon>
        <taxon>Pseudomonadati</taxon>
        <taxon>Bacteroidota</taxon>
        <taxon>Flavobacteriia</taxon>
        <taxon>Flavobacteriales</taxon>
        <taxon>Weeksellaceae</taxon>
        <taxon>Chryseobacterium group</taxon>
        <taxon>Chryseobacterium</taxon>
    </lineage>
</organism>
<dbReference type="RefSeq" id="WP_309946959.1">
    <property type="nucleotide sequence ID" value="NZ_JAVDQY010000003.1"/>
</dbReference>
<name>A0AAE3YC43_9FLAO</name>
<dbReference type="PRINTS" id="PR00455">
    <property type="entry name" value="HTHTETR"/>
</dbReference>
<accession>A0AAE3YC43</accession>
<evidence type="ECO:0000259" key="3">
    <source>
        <dbReference type="PROSITE" id="PS50977"/>
    </source>
</evidence>
<dbReference type="PANTHER" id="PTHR43479:SF12">
    <property type="entry name" value="TRANSCRIPTIONAL REGULATORY PROTEIN"/>
    <property type="match status" value="1"/>
</dbReference>
<comment type="caution">
    <text evidence="4">The sequence shown here is derived from an EMBL/GenBank/DDBJ whole genome shotgun (WGS) entry which is preliminary data.</text>
</comment>
<dbReference type="InterPro" id="IPR025722">
    <property type="entry name" value="TetR"/>
</dbReference>
<evidence type="ECO:0000313" key="5">
    <source>
        <dbReference type="Proteomes" id="UP001184861"/>
    </source>
</evidence>
<dbReference type="GO" id="GO:0003677">
    <property type="term" value="F:DNA binding"/>
    <property type="evidence" value="ECO:0007669"/>
    <property type="project" value="UniProtKB-UniRule"/>
</dbReference>
<feature type="domain" description="HTH tetR-type" evidence="3">
    <location>
        <begin position="2"/>
        <end position="62"/>
    </location>
</feature>
<dbReference type="InterPro" id="IPR001647">
    <property type="entry name" value="HTH_TetR"/>
</dbReference>
<evidence type="ECO:0000256" key="2">
    <source>
        <dbReference type="PROSITE-ProRule" id="PRU00335"/>
    </source>
</evidence>
<dbReference type="Proteomes" id="UP001184861">
    <property type="component" value="Unassembled WGS sequence"/>
</dbReference>
<dbReference type="AlphaFoldDB" id="A0AAE3YC43"/>
<sequence length="210" mass="25241">MMKTKEKILLKALELFNEKGYTTITTRHIAAELNISPGNLHYHFKHSEDIIKILFQELVLKMDELLNTMKEMKNNTLENLYQFTFSTCKIFYSFRFIFVNFVDILKEIPEIRSQYEEIHTSRKEEFQMIFSGLQKNNIFKKDVPEFMMDSLIQQIFIIADNWLTHNRLILKLDQEAAISHYTLLQMNLFYPFLNKEQQKLYEKQYITPTS</sequence>
<protein>
    <submittedName>
        <fullName evidence="4">AcrR family transcriptional regulator</fullName>
    </submittedName>
</protein>
<dbReference type="InterPro" id="IPR009057">
    <property type="entry name" value="Homeodomain-like_sf"/>
</dbReference>
<feature type="DNA-binding region" description="H-T-H motif" evidence="2">
    <location>
        <begin position="25"/>
        <end position="44"/>
    </location>
</feature>
<evidence type="ECO:0000256" key="1">
    <source>
        <dbReference type="ARBA" id="ARBA00023125"/>
    </source>
</evidence>
<dbReference type="Pfam" id="PF00440">
    <property type="entry name" value="TetR_N"/>
    <property type="match status" value="1"/>
</dbReference>
<dbReference type="SUPFAM" id="SSF46689">
    <property type="entry name" value="Homeodomain-like"/>
    <property type="match status" value="1"/>
</dbReference>
<proteinExistence type="predicted"/>
<evidence type="ECO:0000313" key="4">
    <source>
        <dbReference type="EMBL" id="MDR6527594.1"/>
    </source>
</evidence>
<dbReference type="Pfam" id="PF13972">
    <property type="entry name" value="TetR"/>
    <property type="match status" value="1"/>
</dbReference>
<dbReference type="PROSITE" id="PS50977">
    <property type="entry name" value="HTH_TETR_2"/>
    <property type="match status" value="1"/>
</dbReference>